<dbReference type="Pfam" id="PF03869">
    <property type="entry name" value="Arc"/>
    <property type="match status" value="1"/>
</dbReference>
<dbReference type="InterPro" id="IPR005569">
    <property type="entry name" value="Arc_DNA-bd_dom"/>
</dbReference>
<dbReference type="InterPro" id="IPR013321">
    <property type="entry name" value="Arc_rbn_hlx_hlx"/>
</dbReference>
<dbReference type="KEGG" id="mmyr:MXMO3_01718"/>
<gene>
    <name evidence="2" type="ORF">MXMO3_01718</name>
</gene>
<dbReference type="GO" id="GO:0006355">
    <property type="term" value="P:regulation of DNA-templated transcription"/>
    <property type="evidence" value="ECO:0007669"/>
    <property type="project" value="InterPro"/>
</dbReference>
<dbReference type="Gene3D" id="1.10.1220.10">
    <property type="entry name" value="Met repressor-like"/>
    <property type="match status" value="1"/>
</dbReference>
<name>A0A2R4ME97_9HYPH</name>
<dbReference type="SUPFAM" id="SSF47598">
    <property type="entry name" value="Ribbon-helix-helix"/>
    <property type="match status" value="1"/>
</dbReference>
<dbReference type="GO" id="GO:0003677">
    <property type="term" value="F:DNA binding"/>
    <property type="evidence" value="ECO:0007669"/>
    <property type="project" value="InterPro"/>
</dbReference>
<protein>
    <recommendedName>
        <fullName evidence="1">Arc-like DNA binding domain-containing protein</fullName>
    </recommendedName>
</protein>
<dbReference type="Proteomes" id="UP000258927">
    <property type="component" value="Chromosome"/>
</dbReference>
<evidence type="ECO:0000313" key="2">
    <source>
        <dbReference type="EMBL" id="AVX04244.1"/>
    </source>
</evidence>
<evidence type="ECO:0000313" key="3">
    <source>
        <dbReference type="Proteomes" id="UP000258927"/>
    </source>
</evidence>
<proteinExistence type="predicted"/>
<keyword evidence="3" id="KW-1185">Reference proteome</keyword>
<accession>A0A2R4ME97</accession>
<dbReference type="RefSeq" id="WP_117395587.1">
    <property type="nucleotide sequence ID" value="NZ_CP021330.1"/>
</dbReference>
<dbReference type="AlphaFoldDB" id="A0A2R4ME97"/>
<dbReference type="EMBL" id="CP021330">
    <property type="protein sequence ID" value="AVX04244.1"/>
    <property type="molecule type" value="Genomic_DNA"/>
</dbReference>
<feature type="domain" description="Arc-like DNA binding" evidence="1">
    <location>
        <begin position="9"/>
        <end position="48"/>
    </location>
</feature>
<organism evidence="2 3">
    <name type="scientific">Maritalea myrionectae</name>
    <dbReference type="NCBI Taxonomy" id="454601"/>
    <lineage>
        <taxon>Bacteria</taxon>
        <taxon>Pseudomonadati</taxon>
        <taxon>Pseudomonadota</taxon>
        <taxon>Alphaproteobacteria</taxon>
        <taxon>Hyphomicrobiales</taxon>
        <taxon>Devosiaceae</taxon>
        <taxon>Maritalea</taxon>
    </lineage>
</organism>
<evidence type="ECO:0000259" key="1">
    <source>
        <dbReference type="Pfam" id="PF03869"/>
    </source>
</evidence>
<sequence>MKKNPVAEWDKFMLRMPPGMRDKLKKVANENSNSLNSEIIARLEQSFNLHPTEKSFDAAFTRMEKATIEMEERSKELEKYILKFKALEEGRNPE</sequence>
<dbReference type="InterPro" id="IPR010985">
    <property type="entry name" value="Ribbon_hlx_hlx"/>
</dbReference>
<reference evidence="2 3" key="1">
    <citation type="submission" date="2017-05" db="EMBL/GenBank/DDBJ databases">
        <title>Genome Analysis of Maritalea myrionectae HL2708#5.</title>
        <authorList>
            <consortium name="Cotde Inc.-PKNU"/>
            <person name="Jang D."/>
            <person name="Oh H.-M."/>
        </authorList>
    </citation>
    <scope>NUCLEOTIDE SEQUENCE [LARGE SCALE GENOMIC DNA]</scope>
    <source>
        <strain evidence="2 3">HL2708#5</strain>
    </source>
</reference>